<feature type="transmembrane region" description="Helical" evidence="1">
    <location>
        <begin position="229"/>
        <end position="249"/>
    </location>
</feature>
<gene>
    <name evidence="2" type="ORF">EVG20_g1236</name>
</gene>
<keyword evidence="3" id="KW-1185">Reference proteome</keyword>
<keyword evidence="1" id="KW-0812">Transmembrane</keyword>
<dbReference type="STRING" id="205917.A0A4Y9ZDD6"/>
<proteinExistence type="predicted"/>
<name>A0A4Y9ZDD6_9AGAM</name>
<keyword evidence="1" id="KW-1133">Transmembrane helix</keyword>
<comment type="caution">
    <text evidence="2">The sequence shown here is derived from an EMBL/GenBank/DDBJ whole genome shotgun (WGS) entry which is preliminary data.</text>
</comment>
<feature type="transmembrane region" description="Helical" evidence="1">
    <location>
        <begin position="12"/>
        <end position="33"/>
    </location>
</feature>
<protein>
    <submittedName>
        <fullName evidence="2">Uncharacterized protein</fullName>
    </submittedName>
</protein>
<organism evidence="2 3">
    <name type="scientific">Dentipellis fragilis</name>
    <dbReference type="NCBI Taxonomy" id="205917"/>
    <lineage>
        <taxon>Eukaryota</taxon>
        <taxon>Fungi</taxon>
        <taxon>Dikarya</taxon>
        <taxon>Basidiomycota</taxon>
        <taxon>Agaricomycotina</taxon>
        <taxon>Agaricomycetes</taxon>
        <taxon>Russulales</taxon>
        <taxon>Hericiaceae</taxon>
        <taxon>Dentipellis</taxon>
    </lineage>
</organism>
<feature type="transmembrane region" description="Helical" evidence="1">
    <location>
        <begin position="88"/>
        <end position="109"/>
    </location>
</feature>
<sequence length="316" mass="34825">MSFSRLEAEIWALFLEAVLYGVLLSLYCSLLLVMWKKKPSARAVVASVATVLLTLATVHISIDVARVLRAFVFTPQGALVYYDTIHPLYIAKIALYVTQMLLGDGVIVWRCYIIFDKRWKAVILPVAALLVNAGSGYYVCYAFSQTGPTMFTHLHVTERLITTFFSLTMSINVSSTVAIALRIFIKGSRSLWPVLFVVVETGALYSTALLGLFIAYLTNLNGQFPALNVVQPLVGIVFILISLQIHYHFGSPTASANSQSLASIPRYPWTPQGSLTQTKDALHLHPMHSLAVQVSEETAVDFTHPEGKKSVGETLV</sequence>
<feature type="transmembrane region" description="Helical" evidence="1">
    <location>
        <begin position="164"/>
        <end position="185"/>
    </location>
</feature>
<keyword evidence="1" id="KW-0472">Membrane</keyword>
<dbReference type="OrthoDB" id="2756618at2759"/>
<accession>A0A4Y9ZDD6</accession>
<feature type="transmembrane region" description="Helical" evidence="1">
    <location>
        <begin position="192"/>
        <end position="217"/>
    </location>
</feature>
<evidence type="ECO:0000256" key="1">
    <source>
        <dbReference type="SAM" id="Phobius"/>
    </source>
</evidence>
<reference evidence="2 3" key="1">
    <citation type="submission" date="2019-02" db="EMBL/GenBank/DDBJ databases">
        <title>Genome sequencing of the rare red list fungi Dentipellis fragilis.</title>
        <authorList>
            <person name="Buettner E."/>
            <person name="Kellner H."/>
        </authorList>
    </citation>
    <scope>NUCLEOTIDE SEQUENCE [LARGE SCALE GENOMIC DNA]</scope>
    <source>
        <strain evidence="2 3">DSM 105465</strain>
    </source>
</reference>
<evidence type="ECO:0000313" key="2">
    <source>
        <dbReference type="EMBL" id="TFY71778.1"/>
    </source>
</evidence>
<dbReference type="Proteomes" id="UP000298327">
    <property type="component" value="Unassembled WGS sequence"/>
</dbReference>
<dbReference type="EMBL" id="SEOQ01000037">
    <property type="protein sequence ID" value="TFY71778.1"/>
    <property type="molecule type" value="Genomic_DNA"/>
</dbReference>
<feature type="transmembrane region" description="Helical" evidence="1">
    <location>
        <begin position="45"/>
        <end position="68"/>
    </location>
</feature>
<feature type="transmembrane region" description="Helical" evidence="1">
    <location>
        <begin position="121"/>
        <end position="144"/>
    </location>
</feature>
<dbReference type="AlphaFoldDB" id="A0A4Y9ZDD6"/>
<evidence type="ECO:0000313" key="3">
    <source>
        <dbReference type="Proteomes" id="UP000298327"/>
    </source>
</evidence>